<dbReference type="Pfam" id="PF01679">
    <property type="entry name" value="Pmp3"/>
    <property type="match status" value="1"/>
</dbReference>
<name>A0A2A6CSN8_PRIPA</name>
<accession>A0A8R1U8M2</accession>
<keyword evidence="4 7" id="KW-1133">Transmembrane helix</keyword>
<dbReference type="AlphaFoldDB" id="A0A2A6CSN8"/>
<proteinExistence type="inferred from homology"/>
<feature type="transmembrane region" description="Helical" evidence="7">
    <location>
        <begin position="67"/>
        <end position="86"/>
    </location>
</feature>
<dbReference type="Proteomes" id="UP000005239">
    <property type="component" value="Unassembled WGS sequence"/>
</dbReference>
<evidence type="ECO:0000256" key="3">
    <source>
        <dbReference type="ARBA" id="ARBA00022692"/>
    </source>
</evidence>
<gene>
    <name evidence="8" type="primary">WBGene00101868</name>
</gene>
<accession>A0A2A6CSN8</accession>
<feature type="compositionally biased region" description="Pro residues" evidence="6">
    <location>
        <begin position="31"/>
        <end position="65"/>
    </location>
</feature>
<evidence type="ECO:0000256" key="2">
    <source>
        <dbReference type="ARBA" id="ARBA00009530"/>
    </source>
</evidence>
<reference evidence="9" key="1">
    <citation type="journal article" date="2008" name="Nat. Genet.">
        <title>The Pristionchus pacificus genome provides a unique perspective on nematode lifestyle and parasitism.</title>
        <authorList>
            <person name="Dieterich C."/>
            <person name="Clifton S.W."/>
            <person name="Schuster L.N."/>
            <person name="Chinwalla A."/>
            <person name="Delehaunty K."/>
            <person name="Dinkelacker I."/>
            <person name="Fulton L."/>
            <person name="Fulton R."/>
            <person name="Godfrey J."/>
            <person name="Minx P."/>
            <person name="Mitreva M."/>
            <person name="Roeseler W."/>
            <person name="Tian H."/>
            <person name="Witte H."/>
            <person name="Yang S.P."/>
            <person name="Wilson R.K."/>
            <person name="Sommer R.J."/>
        </authorList>
    </citation>
    <scope>NUCLEOTIDE SEQUENCE [LARGE SCALE GENOMIC DNA]</scope>
    <source>
        <strain evidence="9">PS312</strain>
    </source>
</reference>
<keyword evidence="3 7" id="KW-0812">Transmembrane</keyword>
<sequence>MGYQPVPQGGYPPPQQGYPPPQQGYPSPQQGYPPPQQGGYPPPQQGGYPPPQQGGYPPPPPPGGNPGPNRCVMGLLIGFGFSWLAVLMKDGRCSGSVWINVLCSFLLPYLGGLIHGWW</sequence>
<comment type="similarity">
    <text evidence="2">Belongs to the UPF0057 (PMP3) family.</text>
</comment>
<reference evidence="8" key="2">
    <citation type="submission" date="2022-06" db="UniProtKB">
        <authorList>
            <consortium name="EnsemblMetazoa"/>
        </authorList>
    </citation>
    <scope>IDENTIFICATION</scope>
    <source>
        <strain evidence="8">PS312</strain>
    </source>
</reference>
<feature type="transmembrane region" description="Helical" evidence="7">
    <location>
        <begin position="98"/>
        <end position="117"/>
    </location>
</feature>
<evidence type="ECO:0000256" key="7">
    <source>
        <dbReference type="SAM" id="Phobius"/>
    </source>
</evidence>
<organism evidence="8 9">
    <name type="scientific">Pristionchus pacificus</name>
    <name type="common">Parasitic nematode worm</name>
    <dbReference type="NCBI Taxonomy" id="54126"/>
    <lineage>
        <taxon>Eukaryota</taxon>
        <taxon>Metazoa</taxon>
        <taxon>Ecdysozoa</taxon>
        <taxon>Nematoda</taxon>
        <taxon>Chromadorea</taxon>
        <taxon>Rhabditida</taxon>
        <taxon>Rhabditina</taxon>
        <taxon>Diplogasteromorpha</taxon>
        <taxon>Diplogasteroidea</taxon>
        <taxon>Neodiplogasteridae</taxon>
        <taxon>Pristionchus</taxon>
    </lineage>
</organism>
<comment type="subcellular location">
    <subcellularLocation>
        <location evidence="1">Membrane</location>
    </subcellularLocation>
</comment>
<evidence type="ECO:0000313" key="9">
    <source>
        <dbReference type="Proteomes" id="UP000005239"/>
    </source>
</evidence>
<feature type="compositionally biased region" description="Pro residues" evidence="6">
    <location>
        <begin position="10"/>
        <end position="23"/>
    </location>
</feature>
<evidence type="ECO:0000256" key="4">
    <source>
        <dbReference type="ARBA" id="ARBA00022989"/>
    </source>
</evidence>
<evidence type="ECO:0000256" key="1">
    <source>
        <dbReference type="ARBA" id="ARBA00004370"/>
    </source>
</evidence>
<dbReference type="InterPro" id="IPR000612">
    <property type="entry name" value="PMP3"/>
</dbReference>
<protein>
    <submittedName>
        <fullName evidence="8">Uncharacterized protein</fullName>
    </submittedName>
</protein>
<evidence type="ECO:0000256" key="6">
    <source>
        <dbReference type="SAM" id="MobiDB-lite"/>
    </source>
</evidence>
<feature type="region of interest" description="Disordered" evidence="6">
    <location>
        <begin position="1"/>
        <end position="68"/>
    </location>
</feature>
<dbReference type="GO" id="GO:0016020">
    <property type="term" value="C:membrane"/>
    <property type="evidence" value="ECO:0007669"/>
    <property type="project" value="UniProtKB-SubCell"/>
</dbReference>
<evidence type="ECO:0000256" key="5">
    <source>
        <dbReference type="ARBA" id="ARBA00023136"/>
    </source>
</evidence>
<keyword evidence="5 7" id="KW-0472">Membrane</keyword>
<keyword evidence="9" id="KW-1185">Reference proteome</keyword>
<evidence type="ECO:0000313" key="8">
    <source>
        <dbReference type="EnsemblMetazoa" id="PPA12314.1"/>
    </source>
</evidence>
<dbReference type="EnsemblMetazoa" id="PPA12314.1">
    <property type="protein sequence ID" value="PPA12314.1"/>
    <property type="gene ID" value="WBGene00101868"/>
</dbReference>